<organism evidence="9">
    <name type="scientific">Chlorella variabilis</name>
    <name type="common">Green alga</name>
    <dbReference type="NCBI Taxonomy" id="554065"/>
    <lineage>
        <taxon>Eukaryota</taxon>
        <taxon>Viridiplantae</taxon>
        <taxon>Chlorophyta</taxon>
        <taxon>core chlorophytes</taxon>
        <taxon>Trebouxiophyceae</taxon>
        <taxon>Chlorellales</taxon>
        <taxon>Chlorellaceae</taxon>
        <taxon>Chlorella clade</taxon>
        <taxon>Chlorella</taxon>
    </lineage>
</organism>
<evidence type="ECO:0000256" key="5">
    <source>
        <dbReference type="ARBA" id="ARBA00022989"/>
    </source>
</evidence>
<gene>
    <name evidence="8" type="ORF">CHLNCDRAFT_9818</name>
</gene>
<reference evidence="8 9" key="1">
    <citation type="journal article" date="2010" name="Plant Cell">
        <title>The Chlorella variabilis NC64A genome reveals adaptation to photosymbiosis, coevolution with viruses, and cryptic sex.</title>
        <authorList>
            <person name="Blanc G."/>
            <person name="Duncan G."/>
            <person name="Agarkova I."/>
            <person name="Borodovsky M."/>
            <person name="Gurnon J."/>
            <person name="Kuo A."/>
            <person name="Lindquist E."/>
            <person name="Lucas S."/>
            <person name="Pangilinan J."/>
            <person name="Polle J."/>
            <person name="Salamov A."/>
            <person name="Terry A."/>
            <person name="Yamada T."/>
            <person name="Dunigan D.D."/>
            <person name="Grigoriev I.V."/>
            <person name="Claverie J.M."/>
            <person name="Van Etten J.L."/>
        </authorList>
    </citation>
    <scope>NUCLEOTIDE SEQUENCE [LARGE SCALE GENOMIC DNA]</scope>
    <source>
        <strain evidence="8 9">NC64A</strain>
    </source>
</reference>
<dbReference type="PANTHER" id="PTHR33281:SF19">
    <property type="entry name" value="VOLTAGE-DEPENDENT ANION CHANNEL-FORMING PROTEIN YNEE"/>
    <property type="match status" value="1"/>
</dbReference>
<dbReference type="InterPro" id="IPR044669">
    <property type="entry name" value="YneE/VCCN1/2-like"/>
</dbReference>
<evidence type="ECO:0000256" key="6">
    <source>
        <dbReference type="ARBA" id="ARBA00023065"/>
    </source>
</evidence>
<dbReference type="PANTHER" id="PTHR33281">
    <property type="entry name" value="UPF0187 PROTEIN YNEE"/>
    <property type="match status" value="1"/>
</dbReference>
<evidence type="ECO:0000256" key="1">
    <source>
        <dbReference type="ARBA" id="ARBA00004651"/>
    </source>
</evidence>
<dbReference type="KEGG" id="cvr:CHLNCDRAFT_9818"/>
<accession>E1ZRI0</accession>
<dbReference type="EMBL" id="GL433862">
    <property type="protein sequence ID" value="EFN51631.1"/>
    <property type="molecule type" value="Genomic_DNA"/>
</dbReference>
<dbReference type="Pfam" id="PF25539">
    <property type="entry name" value="Bestrophin_2"/>
    <property type="match status" value="1"/>
</dbReference>
<protein>
    <submittedName>
        <fullName evidence="8">Uncharacterized protein</fullName>
    </submittedName>
</protein>
<dbReference type="GO" id="GO:0005254">
    <property type="term" value="F:chloride channel activity"/>
    <property type="evidence" value="ECO:0007669"/>
    <property type="project" value="InterPro"/>
</dbReference>
<name>E1ZRI0_CHLVA</name>
<keyword evidence="5" id="KW-1133">Transmembrane helix</keyword>
<keyword evidence="6" id="KW-0406">Ion transport</keyword>
<dbReference type="GeneID" id="17351074"/>
<feature type="non-terminal residue" evidence="8">
    <location>
        <position position="273"/>
    </location>
</feature>
<dbReference type="eggNOG" id="ENOG502QSQE">
    <property type="taxonomic scope" value="Eukaryota"/>
</dbReference>
<dbReference type="OrthoDB" id="1368at2759"/>
<dbReference type="Proteomes" id="UP000008141">
    <property type="component" value="Unassembled WGS sequence"/>
</dbReference>
<feature type="non-terminal residue" evidence="8">
    <location>
        <position position="1"/>
    </location>
</feature>
<proteinExistence type="predicted"/>
<keyword evidence="2" id="KW-0813">Transport</keyword>
<evidence type="ECO:0000256" key="7">
    <source>
        <dbReference type="ARBA" id="ARBA00023136"/>
    </source>
</evidence>
<keyword evidence="3" id="KW-1003">Cell membrane</keyword>
<dbReference type="RefSeq" id="XP_005843733.1">
    <property type="nucleotide sequence ID" value="XM_005843671.1"/>
</dbReference>
<dbReference type="GO" id="GO:0005886">
    <property type="term" value="C:plasma membrane"/>
    <property type="evidence" value="ECO:0007669"/>
    <property type="project" value="UniProtKB-SubCell"/>
</dbReference>
<keyword evidence="7" id="KW-0472">Membrane</keyword>
<evidence type="ECO:0000256" key="2">
    <source>
        <dbReference type="ARBA" id="ARBA00022448"/>
    </source>
</evidence>
<evidence type="ECO:0000313" key="8">
    <source>
        <dbReference type="EMBL" id="EFN51631.1"/>
    </source>
</evidence>
<evidence type="ECO:0000256" key="4">
    <source>
        <dbReference type="ARBA" id="ARBA00022692"/>
    </source>
</evidence>
<evidence type="ECO:0000313" key="9">
    <source>
        <dbReference type="Proteomes" id="UP000008141"/>
    </source>
</evidence>
<keyword evidence="4" id="KW-0812">Transmembrane</keyword>
<comment type="subcellular location">
    <subcellularLocation>
        <location evidence="1">Cell membrane</location>
        <topology evidence="1">Multi-pass membrane protein</topology>
    </subcellularLocation>
</comment>
<keyword evidence="9" id="KW-1185">Reference proteome</keyword>
<sequence length="273" mass="30280">STFTFRRWAFHRSTSRYVRHMSGIFQSRIVRGLAQPLLSSCATATIVCVYEQALQDGWLPSFLPTFIMPSLPFDITASSLGLLLVFRTNSSYDRWQQAVSAWGDIETRARDTLRQLLAAASHSSAGHGGARQAALWLVAFSRSLKAQLTEDSDVQAELREVLTGQELALLLGAQHRPSFALAVLSELAEAAPLRDAQRVRVDENLSCFQDAAGRCERILRTPIPLSYTRHSSRFMVIWLSALPLGLWSQCGFGTIPLTVISPSCCWALRRLGV</sequence>
<dbReference type="InParanoid" id="E1ZRI0"/>
<dbReference type="OMA" id="STVVGCM"/>
<dbReference type="AlphaFoldDB" id="E1ZRI0"/>
<evidence type="ECO:0000256" key="3">
    <source>
        <dbReference type="ARBA" id="ARBA00022475"/>
    </source>
</evidence>